<dbReference type="InterPro" id="IPR004260">
    <property type="entry name" value="Pyr-dimer_DNA_glycosylase"/>
</dbReference>
<reference evidence="1 2" key="1">
    <citation type="submission" date="2019-08" db="EMBL/GenBank/DDBJ databases">
        <title>In-depth cultivation of the pig gut microbiome towards novel bacterial diversity and tailored functional studies.</title>
        <authorList>
            <person name="Wylensek D."/>
            <person name="Hitch T.C.A."/>
            <person name="Clavel T."/>
        </authorList>
    </citation>
    <scope>NUCLEOTIDE SEQUENCE [LARGE SCALE GENOMIC DNA]</scope>
    <source>
        <strain evidence="1 2">WB03_NA08</strain>
    </source>
</reference>
<dbReference type="AlphaFoldDB" id="A0A6N7W9M4"/>
<dbReference type="GO" id="GO:0016829">
    <property type="term" value="F:lyase activity"/>
    <property type="evidence" value="ECO:0007669"/>
    <property type="project" value="UniProtKB-KW"/>
</dbReference>
<dbReference type="EMBL" id="VULO01000012">
    <property type="protein sequence ID" value="MSS85142.1"/>
    <property type="molecule type" value="Genomic_DNA"/>
</dbReference>
<keyword evidence="1" id="KW-0456">Lyase</keyword>
<accession>A0A6N7W9M4</accession>
<name>A0A6N7W9M4_9ACTO</name>
<dbReference type="Pfam" id="PF03013">
    <property type="entry name" value="Pyr_excise"/>
    <property type="match status" value="1"/>
</dbReference>
<protein>
    <submittedName>
        <fullName evidence="1">DNA lyase</fullName>
    </submittedName>
</protein>
<evidence type="ECO:0000313" key="1">
    <source>
        <dbReference type="EMBL" id="MSS85142.1"/>
    </source>
</evidence>
<proteinExistence type="predicted"/>
<evidence type="ECO:0000313" key="2">
    <source>
        <dbReference type="Proteomes" id="UP000470875"/>
    </source>
</evidence>
<sequence length="148" mass="16857">MRLWSISPGYLDRQGLLACWREALLAQAVLLGNTKGYRNHPQLIRFRQSLDPMSAIGTYLEGIHLEATSRGYHFDGSKIASGRLAEKSIVVTRGQAEYELQHLRNKLLMRSPEQLEQWPVGEHLELHRMFYLVDGPVEAWEVVGKSAT</sequence>
<organism evidence="1 2">
    <name type="scientific">Scrofimicrobium canadense</name>
    <dbReference type="NCBI Taxonomy" id="2652290"/>
    <lineage>
        <taxon>Bacteria</taxon>
        <taxon>Bacillati</taxon>
        <taxon>Actinomycetota</taxon>
        <taxon>Actinomycetes</taxon>
        <taxon>Actinomycetales</taxon>
        <taxon>Actinomycetaceae</taxon>
        <taxon>Scrofimicrobium</taxon>
    </lineage>
</organism>
<comment type="caution">
    <text evidence="1">The sequence shown here is derived from an EMBL/GenBank/DDBJ whole genome shotgun (WGS) entry which is preliminary data.</text>
</comment>
<dbReference type="Proteomes" id="UP000470875">
    <property type="component" value="Unassembled WGS sequence"/>
</dbReference>
<dbReference type="RefSeq" id="WP_154546117.1">
    <property type="nucleotide sequence ID" value="NZ_VULO01000012.1"/>
</dbReference>
<keyword evidence="2" id="KW-1185">Reference proteome</keyword>
<gene>
    <name evidence="1" type="ORF">FYJ24_10295</name>
</gene>